<protein>
    <recommendedName>
        <fullName evidence="3">RUN domain-containing protein</fullName>
    </recommendedName>
</protein>
<organism evidence="1 2">
    <name type="scientific">Necator americanus</name>
    <name type="common">Human hookworm</name>
    <dbReference type="NCBI Taxonomy" id="51031"/>
    <lineage>
        <taxon>Eukaryota</taxon>
        <taxon>Metazoa</taxon>
        <taxon>Ecdysozoa</taxon>
        <taxon>Nematoda</taxon>
        <taxon>Chromadorea</taxon>
        <taxon>Rhabditida</taxon>
        <taxon>Rhabditina</taxon>
        <taxon>Rhabditomorpha</taxon>
        <taxon>Strongyloidea</taxon>
        <taxon>Ancylostomatidae</taxon>
        <taxon>Bunostominae</taxon>
        <taxon>Necator</taxon>
    </lineage>
</organism>
<name>A0ABR1DVN6_NECAM</name>
<proteinExistence type="predicted"/>
<evidence type="ECO:0000313" key="1">
    <source>
        <dbReference type="EMBL" id="KAK6754472.1"/>
    </source>
</evidence>
<comment type="caution">
    <text evidence="1">The sequence shown here is derived from an EMBL/GenBank/DDBJ whole genome shotgun (WGS) entry which is preliminary data.</text>
</comment>
<dbReference type="Proteomes" id="UP001303046">
    <property type="component" value="Unassembled WGS sequence"/>
</dbReference>
<dbReference type="EMBL" id="JAVFWL010000005">
    <property type="protein sequence ID" value="KAK6754472.1"/>
    <property type="molecule type" value="Genomic_DNA"/>
</dbReference>
<evidence type="ECO:0008006" key="3">
    <source>
        <dbReference type="Google" id="ProtNLM"/>
    </source>
</evidence>
<accession>A0ABR1DVN6</accession>
<gene>
    <name evidence="1" type="primary">Necator_chrV.g18252</name>
    <name evidence="1" type="ORF">RB195_013461</name>
</gene>
<evidence type="ECO:0000313" key="2">
    <source>
        <dbReference type="Proteomes" id="UP001303046"/>
    </source>
</evidence>
<reference evidence="1 2" key="1">
    <citation type="submission" date="2023-08" db="EMBL/GenBank/DDBJ databases">
        <title>A Necator americanus chromosomal reference genome.</title>
        <authorList>
            <person name="Ilik V."/>
            <person name="Petrzelkova K.J."/>
            <person name="Pardy F."/>
            <person name="Fuh T."/>
            <person name="Niatou-Singa F.S."/>
            <person name="Gouil Q."/>
            <person name="Baker L."/>
            <person name="Ritchie M.E."/>
            <person name="Jex A.R."/>
            <person name="Gazzola D."/>
            <person name="Li H."/>
            <person name="Toshio Fujiwara R."/>
            <person name="Zhan B."/>
            <person name="Aroian R.V."/>
            <person name="Pafco B."/>
            <person name="Schwarz E.M."/>
        </authorList>
    </citation>
    <scope>NUCLEOTIDE SEQUENCE [LARGE SCALE GENOMIC DNA]</scope>
    <source>
        <strain evidence="1 2">Aroian</strain>
        <tissue evidence="1">Whole animal</tissue>
    </source>
</reference>
<sequence>MGRRATSPTLTPLAMLMTGEHLFKLLLAALVRHMLSSGAFLVEIAEQLPSATSELEVFPSIVLDALCGGISVANLSPGPYSNMNRHTLAELCSAFFVFQTYRVEFSQGETLQFLLSNNKDEENWAVVGIECDISKSSAFTDI</sequence>
<keyword evidence="2" id="KW-1185">Reference proteome</keyword>